<evidence type="ECO:0000256" key="5">
    <source>
        <dbReference type="PROSITE-ProRule" id="PRU01240"/>
    </source>
</evidence>
<feature type="region of interest" description="Disordered" evidence="6">
    <location>
        <begin position="366"/>
        <end position="394"/>
    </location>
</feature>
<proteinExistence type="inferred from homology"/>
<dbReference type="InterPro" id="IPR023827">
    <property type="entry name" value="Peptidase_S8_Asp-AS"/>
</dbReference>
<feature type="active site" description="Charge relay system" evidence="5">
    <location>
        <position position="281"/>
    </location>
</feature>
<keyword evidence="2 5" id="KW-0645">Protease</keyword>
<evidence type="ECO:0000256" key="2">
    <source>
        <dbReference type="ARBA" id="ARBA00022670"/>
    </source>
</evidence>
<reference evidence="9 10" key="1">
    <citation type="submission" date="2024-01" db="EMBL/GenBank/DDBJ databases">
        <title>Characterization of antibiotic resistant novel bacterial strains and their environmental applications.</title>
        <authorList>
            <person name="Manzoor S."/>
            <person name="Abbas S."/>
            <person name="Arshad M."/>
            <person name="Ahmed I."/>
        </authorList>
    </citation>
    <scope>NUCLEOTIDE SEQUENCE [LARGE SCALE GENOMIC DNA]</scope>
    <source>
        <strain evidence="9 10">NCCP-602</strain>
    </source>
</reference>
<evidence type="ECO:0000256" key="7">
    <source>
        <dbReference type="SAM" id="Phobius"/>
    </source>
</evidence>
<dbReference type="PANTHER" id="PTHR43806:SF11">
    <property type="entry name" value="CEREVISIN-RELATED"/>
    <property type="match status" value="1"/>
</dbReference>
<dbReference type="PROSITE" id="PS51892">
    <property type="entry name" value="SUBTILASE"/>
    <property type="match status" value="1"/>
</dbReference>
<gene>
    <name evidence="9" type="primary">mycP</name>
    <name evidence="9" type="ORF">NCCP602_15930</name>
</gene>
<keyword evidence="3 5" id="KW-0378">Hydrolase</keyword>
<evidence type="ECO:0000256" key="6">
    <source>
        <dbReference type="SAM" id="MobiDB-lite"/>
    </source>
</evidence>
<dbReference type="CDD" id="cd00306">
    <property type="entry name" value="Peptidases_S8_S53"/>
    <property type="match status" value="1"/>
</dbReference>
<keyword evidence="7" id="KW-0472">Membrane</keyword>
<evidence type="ECO:0000256" key="4">
    <source>
        <dbReference type="ARBA" id="ARBA00022825"/>
    </source>
</evidence>
<accession>A0ABP3C755</accession>
<sequence>MSAVPGRSSGPAPGRSRRVALGARRFALIGLVLALVFGTAHPALAAPKAGPGQWFIGDYGIDKLWKTSTGKGVSVAVIDSGVNKNHEDLNGVVTKAKDFSGLGKDGTTPIGGKTTIHHGTAVAGVIAGQGEGAGPVGVAPDAKILSASMWLGPDRPKESGSTREQAAEAIRWSVDNGAKVINMSLGWDDPAWPESWDKAFAYAYEKDVLVVACVGNASQGATQAWSPSTVPGVIGVGGLGKDGRVLDASTAPGTAVDLMGPAADIPIPYYSGGYAEGQGCSFAAPVVSGVAALIRADNPDLSADEVAAKLLSTAKPVAGYKGQSTQDKPDPIVGWGRLDPEAAMKADVPKTVPSAADALSSWVKMHRRADTDPAETETAAPAEDDSPKAVAPKDVVASQSTPTLGYWLLGLGGAVGIGLLVLALVLHLRRRR</sequence>
<dbReference type="PROSITE" id="PS00137">
    <property type="entry name" value="SUBTILASE_HIS"/>
    <property type="match status" value="1"/>
</dbReference>
<dbReference type="Gene3D" id="3.40.50.200">
    <property type="entry name" value="Peptidase S8/S53 domain"/>
    <property type="match status" value="1"/>
</dbReference>
<feature type="active site" description="Charge relay system" evidence="5">
    <location>
        <position position="79"/>
    </location>
</feature>
<dbReference type="InterPro" id="IPR015500">
    <property type="entry name" value="Peptidase_S8_subtilisin-rel"/>
</dbReference>
<dbReference type="InterPro" id="IPR022398">
    <property type="entry name" value="Peptidase_S8_His-AS"/>
</dbReference>
<keyword evidence="4 5" id="KW-0720">Serine protease</keyword>
<dbReference type="InterPro" id="IPR050131">
    <property type="entry name" value="Peptidase_S8_subtilisin-like"/>
</dbReference>
<dbReference type="Proteomes" id="UP001498238">
    <property type="component" value="Unassembled WGS sequence"/>
</dbReference>
<comment type="similarity">
    <text evidence="1 5">Belongs to the peptidase S8 family.</text>
</comment>
<protein>
    <submittedName>
        <fullName evidence="9">Type VII secretion-associated serine protease mycosin</fullName>
    </submittedName>
</protein>
<organism evidence="9 10">
    <name type="scientific">Brevibacterium metallidurans</name>
    <dbReference type="NCBI Taxonomy" id="1482676"/>
    <lineage>
        <taxon>Bacteria</taxon>
        <taxon>Bacillati</taxon>
        <taxon>Actinomycetota</taxon>
        <taxon>Actinomycetes</taxon>
        <taxon>Micrococcales</taxon>
        <taxon>Brevibacteriaceae</taxon>
        <taxon>Brevibacterium</taxon>
    </lineage>
</organism>
<keyword evidence="7" id="KW-0812">Transmembrane</keyword>
<dbReference type="RefSeq" id="WP_339392513.1">
    <property type="nucleotide sequence ID" value="NZ_BAAAAF010000005.1"/>
</dbReference>
<dbReference type="InterPro" id="IPR000209">
    <property type="entry name" value="Peptidase_S8/S53_dom"/>
</dbReference>
<dbReference type="SUPFAM" id="SSF52743">
    <property type="entry name" value="Subtilisin-like"/>
    <property type="match status" value="1"/>
</dbReference>
<evidence type="ECO:0000256" key="3">
    <source>
        <dbReference type="ARBA" id="ARBA00022801"/>
    </source>
</evidence>
<evidence type="ECO:0000313" key="10">
    <source>
        <dbReference type="Proteomes" id="UP001498238"/>
    </source>
</evidence>
<dbReference type="Pfam" id="PF00082">
    <property type="entry name" value="Peptidase_S8"/>
    <property type="match status" value="1"/>
</dbReference>
<dbReference type="InterPro" id="IPR036852">
    <property type="entry name" value="Peptidase_S8/S53_dom_sf"/>
</dbReference>
<feature type="transmembrane region" description="Helical" evidence="7">
    <location>
        <begin position="404"/>
        <end position="426"/>
    </location>
</feature>
<dbReference type="PROSITE" id="PS00136">
    <property type="entry name" value="SUBTILASE_ASP"/>
    <property type="match status" value="1"/>
</dbReference>
<evidence type="ECO:0000313" key="9">
    <source>
        <dbReference type="EMBL" id="GAA0035632.1"/>
    </source>
</evidence>
<feature type="active site" description="Charge relay system" evidence="5">
    <location>
        <position position="118"/>
    </location>
</feature>
<dbReference type="PANTHER" id="PTHR43806">
    <property type="entry name" value="PEPTIDASE S8"/>
    <property type="match status" value="1"/>
</dbReference>
<evidence type="ECO:0000259" key="8">
    <source>
        <dbReference type="Pfam" id="PF00082"/>
    </source>
</evidence>
<dbReference type="GO" id="GO:0008233">
    <property type="term" value="F:peptidase activity"/>
    <property type="evidence" value="ECO:0007669"/>
    <property type="project" value="UniProtKB-KW"/>
</dbReference>
<evidence type="ECO:0000256" key="1">
    <source>
        <dbReference type="ARBA" id="ARBA00011073"/>
    </source>
</evidence>
<feature type="domain" description="Peptidase S8/S53" evidence="8">
    <location>
        <begin position="70"/>
        <end position="336"/>
    </location>
</feature>
<comment type="caution">
    <text evidence="9">The sequence shown here is derived from an EMBL/GenBank/DDBJ whole genome shotgun (WGS) entry which is preliminary data.</text>
</comment>
<keyword evidence="7" id="KW-1133">Transmembrane helix</keyword>
<dbReference type="PRINTS" id="PR00723">
    <property type="entry name" value="SUBTILISIN"/>
</dbReference>
<dbReference type="EMBL" id="BAAAAF010000005">
    <property type="protein sequence ID" value="GAA0035632.1"/>
    <property type="molecule type" value="Genomic_DNA"/>
</dbReference>
<dbReference type="GO" id="GO:0006508">
    <property type="term" value="P:proteolysis"/>
    <property type="evidence" value="ECO:0007669"/>
    <property type="project" value="UniProtKB-KW"/>
</dbReference>
<name>A0ABP3C755_9MICO</name>
<keyword evidence="10" id="KW-1185">Reference proteome</keyword>